<dbReference type="InterPro" id="IPR004087">
    <property type="entry name" value="KH_dom"/>
</dbReference>
<organism evidence="9 10">
    <name type="scientific">Streptobacillus moniliformis (strain ATCC 14647 / DSM 12112 / NCTC 10651 / 9901)</name>
    <dbReference type="NCBI Taxonomy" id="519441"/>
    <lineage>
        <taxon>Bacteria</taxon>
        <taxon>Fusobacteriati</taxon>
        <taxon>Fusobacteriota</taxon>
        <taxon>Fusobacteriia</taxon>
        <taxon>Fusobacteriales</taxon>
        <taxon>Leptotrichiaceae</taxon>
        <taxon>Streptobacillus</taxon>
    </lineage>
</organism>
<dbReference type="KEGG" id="smf:Smon_0936"/>
<dbReference type="SUPFAM" id="SSF109604">
    <property type="entry name" value="HD-domain/PDEase-like"/>
    <property type="match status" value="1"/>
</dbReference>
<reference evidence="9 10" key="1">
    <citation type="journal article" date="2009" name="Stand. Genomic Sci.">
        <title>Complete genome sequence of Streptobacillus moniliformis type strain (9901T).</title>
        <authorList>
            <person name="Nolan M."/>
            <person name="Gronow S."/>
            <person name="Lapidus A."/>
            <person name="Ivanova N."/>
            <person name="Copeland A."/>
            <person name="Lucas S."/>
            <person name="Del Rio T.G."/>
            <person name="Chen F."/>
            <person name="Tice H."/>
            <person name="Pitluck S."/>
            <person name="Cheng J.F."/>
            <person name="Sims D."/>
            <person name="Meincke L."/>
            <person name="Bruce D."/>
            <person name="Goodwin L."/>
            <person name="Brettin T."/>
            <person name="Han C."/>
            <person name="Detter J.C."/>
            <person name="Ovchinikova G."/>
            <person name="Pati A."/>
            <person name="Mavromatis K."/>
            <person name="Mikhailova N."/>
            <person name="Chen A."/>
            <person name="Palaniappan K."/>
            <person name="Land M."/>
            <person name="Hauser L."/>
            <person name="Chang Y.J."/>
            <person name="Jeffries C.D."/>
            <person name="Rohde M."/>
            <person name="Sproer C."/>
            <person name="Goker M."/>
            <person name="Bristow J."/>
            <person name="Eisen J.A."/>
            <person name="Markowitz V."/>
            <person name="Hugenholtz P."/>
            <person name="Kyrpides N.C."/>
            <person name="Klenk H.P."/>
            <person name="Chain P."/>
        </authorList>
    </citation>
    <scope>NUCLEOTIDE SEQUENCE [LARGE SCALE GENOMIC DNA]</scope>
    <source>
        <strain evidence="10">ATCC 14647 / DSM 12112 / NCTC 10651 / 9901</strain>
    </source>
</reference>
<dbReference type="InterPro" id="IPR004088">
    <property type="entry name" value="KH_dom_type_1"/>
</dbReference>
<dbReference type="GO" id="GO:0004521">
    <property type="term" value="F:RNA endonuclease activity"/>
    <property type="evidence" value="ECO:0007669"/>
    <property type="project" value="UniProtKB-UniRule"/>
</dbReference>
<evidence type="ECO:0000256" key="4">
    <source>
        <dbReference type="ARBA" id="ARBA00022884"/>
    </source>
</evidence>
<keyword evidence="5" id="KW-0472">Membrane</keyword>
<dbReference type="SUPFAM" id="SSF54791">
    <property type="entry name" value="Eukaryotic type KH-domain (KH-domain type I)"/>
    <property type="match status" value="1"/>
</dbReference>
<dbReference type="CDD" id="cd22431">
    <property type="entry name" value="KH-I_RNaseY"/>
    <property type="match status" value="1"/>
</dbReference>
<dbReference type="NCBIfam" id="TIGR00277">
    <property type="entry name" value="HDIG"/>
    <property type="match status" value="1"/>
</dbReference>
<dbReference type="AlphaFoldDB" id="D1AYM6"/>
<dbReference type="PROSITE" id="PS50084">
    <property type="entry name" value="KH_TYPE_1"/>
    <property type="match status" value="1"/>
</dbReference>
<dbReference type="InterPro" id="IPR022711">
    <property type="entry name" value="RNase_Y_N"/>
</dbReference>
<evidence type="ECO:0000256" key="5">
    <source>
        <dbReference type="HAMAP-Rule" id="MF_00335"/>
    </source>
</evidence>
<dbReference type="CDD" id="cd00077">
    <property type="entry name" value="HDc"/>
    <property type="match status" value="1"/>
</dbReference>
<dbReference type="Pfam" id="PF01966">
    <property type="entry name" value="HD"/>
    <property type="match status" value="1"/>
</dbReference>
<comment type="similarity">
    <text evidence="5">Belongs to the RNase Y family.</text>
</comment>
<dbReference type="Gene3D" id="3.30.1370.10">
    <property type="entry name" value="K Homology domain, type 1"/>
    <property type="match status" value="1"/>
</dbReference>
<dbReference type="InterPro" id="IPR006674">
    <property type="entry name" value="HD_domain"/>
</dbReference>
<dbReference type="eggNOG" id="COG1418">
    <property type="taxonomic scope" value="Bacteria"/>
</dbReference>
<dbReference type="GO" id="GO:0003723">
    <property type="term" value="F:RNA binding"/>
    <property type="evidence" value="ECO:0007669"/>
    <property type="project" value="UniProtKB-UniRule"/>
</dbReference>
<evidence type="ECO:0000313" key="9">
    <source>
        <dbReference type="EMBL" id="ACZ01402.1"/>
    </source>
</evidence>
<feature type="coiled-coil region" evidence="7">
    <location>
        <begin position="42"/>
        <end position="159"/>
    </location>
</feature>
<gene>
    <name evidence="5" type="primary">rny</name>
    <name evidence="9" type="ordered locus">Smon_0936</name>
</gene>
<dbReference type="InterPro" id="IPR036612">
    <property type="entry name" value="KH_dom_type_1_sf"/>
</dbReference>
<dbReference type="Pfam" id="PF12072">
    <property type="entry name" value="RNase_Y_N"/>
    <property type="match status" value="1"/>
</dbReference>
<dbReference type="eggNOG" id="COG1196">
    <property type="taxonomic scope" value="Bacteria"/>
</dbReference>
<keyword evidence="5" id="KW-0812">Transmembrane</keyword>
<dbReference type="Gene3D" id="1.10.3210.10">
    <property type="entry name" value="Hypothetical protein af1432"/>
    <property type="match status" value="1"/>
</dbReference>
<evidence type="ECO:0000256" key="1">
    <source>
        <dbReference type="ARBA" id="ARBA00022722"/>
    </source>
</evidence>
<dbReference type="EC" id="3.1.-.-" evidence="5 6"/>
<accession>D1AYM6</accession>
<keyword evidence="5" id="KW-1133">Transmembrane helix</keyword>
<dbReference type="SMART" id="SM00322">
    <property type="entry name" value="KH"/>
    <property type="match status" value="1"/>
</dbReference>
<protein>
    <recommendedName>
        <fullName evidence="5 6">Ribonuclease Y</fullName>
        <shortName evidence="5">RNase Y</shortName>
        <ecNumber evidence="5 6">3.1.-.-</ecNumber>
    </recommendedName>
</protein>
<dbReference type="InterPro" id="IPR006675">
    <property type="entry name" value="HDIG_dom"/>
</dbReference>
<keyword evidence="7" id="KW-0175">Coiled coil</keyword>
<evidence type="ECO:0000256" key="2">
    <source>
        <dbReference type="ARBA" id="ARBA00022759"/>
    </source>
</evidence>
<keyword evidence="2 5" id="KW-0255">Endonuclease</keyword>
<dbReference type="InterPro" id="IPR017705">
    <property type="entry name" value="Ribonuclease_Y"/>
</dbReference>
<dbReference type="SMART" id="SM00471">
    <property type="entry name" value="HDc"/>
    <property type="match status" value="1"/>
</dbReference>
<keyword evidence="4 5" id="KW-0694">RNA-binding</keyword>
<dbReference type="GO" id="GO:0016787">
    <property type="term" value="F:hydrolase activity"/>
    <property type="evidence" value="ECO:0007669"/>
    <property type="project" value="UniProtKB-KW"/>
</dbReference>
<evidence type="ECO:0000256" key="6">
    <source>
        <dbReference type="NCBIfam" id="TIGR03319"/>
    </source>
</evidence>
<dbReference type="HOGENOM" id="CLU_028328_1_0_0"/>
<dbReference type="Pfam" id="PF00013">
    <property type="entry name" value="KH_1"/>
    <property type="match status" value="1"/>
</dbReference>
<dbReference type="STRING" id="519441.Smon_0936"/>
<comment type="function">
    <text evidence="5">Endoribonuclease that initiates mRNA decay.</text>
</comment>
<evidence type="ECO:0000259" key="8">
    <source>
        <dbReference type="PROSITE" id="PS51831"/>
    </source>
</evidence>
<dbReference type="GO" id="GO:0006402">
    <property type="term" value="P:mRNA catabolic process"/>
    <property type="evidence" value="ECO:0007669"/>
    <property type="project" value="UniProtKB-UniRule"/>
</dbReference>
<dbReference type="InterPro" id="IPR003607">
    <property type="entry name" value="HD/PDEase_dom"/>
</dbReference>
<feature type="transmembrane region" description="Helical" evidence="5">
    <location>
        <begin position="12"/>
        <end position="31"/>
    </location>
</feature>
<dbReference type="GO" id="GO:0005886">
    <property type="term" value="C:plasma membrane"/>
    <property type="evidence" value="ECO:0007669"/>
    <property type="project" value="UniProtKB-SubCell"/>
</dbReference>
<feature type="domain" description="HD" evidence="8">
    <location>
        <begin position="345"/>
        <end position="439"/>
    </location>
</feature>
<dbReference type="EMBL" id="CP001779">
    <property type="protein sequence ID" value="ACZ01402.1"/>
    <property type="molecule type" value="Genomic_DNA"/>
</dbReference>
<keyword evidence="10" id="KW-1185">Reference proteome</keyword>
<dbReference type="NCBIfam" id="TIGR03319">
    <property type="entry name" value="RNase_Y"/>
    <property type="match status" value="1"/>
</dbReference>
<comment type="subcellular location">
    <subcellularLocation>
        <location evidence="5">Cell membrane</location>
        <topology evidence="5">Single-pass membrane protein</topology>
    </subcellularLocation>
</comment>
<name>D1AYM6_STRM9</name>
<dbReference type="PANTHER" id="PTHR12826">
    <property type="entry name" value="RIBONUCLEASE Y"/>
    <property type="match status" value="1"/>
</dbReference>
<dbReference type="PROSITE" id="PS51831">
    <property type="entry name" value="HD"/>
    <property type="match status" value="1"/>
</dbReference>
<sequence length="530" mass="60152">MIIKKKGEKMIIYTLIILVAVLIVLVEFNLIKSRFIKKYGEYSDLELKIFDLKRKLEITKKDVEREIESFRKEETLKVKEELLAQKKLADEEIKVMKSEFLVKEERIAKKEENLELRTNKLEEKEAKLEQRKEKIVEIENELNAMIEKEEKELERISGLTSEQAKEIILIKLEDELDYDKARLIKDYEYNLEREKDRLAKSAIAIAINKAASDYVADATISVVQLPSEEMKGRIIGKEGRNIRALEAATGVDLIIDDTPEAVVLSSFDGVRREVARLTLEKLIQDGRIHPTKIEELVEKSQSEVENSMISAAEEAILEVGIPSLPKEVLKTLGKLKFRTSFGQNVLQHSIEVAHLCSSLATQLGVNVDYAKRAGLLHDIGKAFSHEQEGSHAINGAEFLRKFSKEHPIVINAVEAHHNEVEPTSVEAIIVQAADSISAARPGARRETLSNYLKRLEQLEEIANSHQGIESSYAIQAGRELRLIVKPEEISDDQAVILSRNVVKDIEEKMQYPGQIKVTVVRETRATEYAK</sequence>
<dbReference type="FunFam" id="1.10.3210.10:FF:000013">
    <property type="entry name" value="Ribonuclease Y"/>
    <property type="match status" value="1"/>
</dbReference>
<evidence type="ECO:0000256" key="7">
    <source>
        <dbReference type="SAM" id="Coils"/>
    </source>
</evidence>
<keyword evidence="1 5" id="KW-0540">Nuclease</keyword>
<dbReference type="Proteomes" id="UP000002072">
    <property type="component" value="Chromosome"/>
</dbReference>
<keyword evidence="5" id="KW-1003">Cell membrane</keyword>
<proteinExistence type="inferred from homology"/>
<keyword evidence="3 5" id="KW-0378">Hydrolase</keyword>
<dbReference type="HAMAP" id="MF_00335">
    <property type="entry name" value="RNase_Y"/>
    <property type="match status" value="1"/>
</dbReference>
<dbReference type="PANTHER" id="PTHR12826:SF15">
    <property type="entry name" value="RIBONUCLEASE Y"/>
    <property type="match status" value="1"/>
</dbReference>
<evidence type="ECO:0000256" key="3">
    <source>
        <dbReference type="ARBA" id="ARBA00022801"/>
    </source>
</evidence>
<evidence type="ECO:0000313" key="10">
    <source>
        <dbReference type="Proteomes" id="UP000002072"/>
    </source>
</evidence>